<comment type="caution">
    <text evidence="2">The sequence shown here is derived from an EMBL/GenBank/DDBJ whole genome shotgun (WGS) entry which is preliminary data.</text>
</comment>
<accession>A0A8H5TUG8</accession>
<feature type="compositionally biased region" description="Low complexity" evidence="1">
    <location>
        <begin position="131"/>
        <end position="141"/>
    </location>
</feature>
<feature type="compositionally biased region" description="Basic and acidic residues" evidence="1">
    <location>
        <begin position="102"/>
        <end position="117"/>
    </location>
</feature>
<gene>
    <name evidence="2" type="ORF">FDENT_9656</name>
</gene>
<evidence type="ECO:0000313" key="2">
    <source>
        <dbReference type="EMBL" id="KAF5675735.1"/>
    </source>
</evidence>
<sequence length="231" mass="25401">MDEPRPEDKNIEITVWQAAIAAMEENLGTIYPFDKNVVAGDMRLCAGQIQRYHHAEGETPQRTASGLQIWLVLPSSARSFLLKPSSWTSLRRAPHQLNMADNQERTQAEDPAVEEKVNSTAHRPRTPRPSSPISASTPPTRCAFAAPLGTSRCNQHGGAGSIAYPPGDASSQGGEDESWLGAASDGFEPLPSSPDDSQVPQTDHDVEELLTPENFAKYKRYRRREKRAGRV</sequence>
<name>A0A8H5TUG8_9HYPO</name>
<protein>
    <submittedName>
        <fullName evidence="2">Uncharacterized protein</fullName>
    </submittedName>
</protein>
<feature type="region of interest" description="Disordered" evidence="1">
    <location>
        <begin position="101"/>
        <end position="231"/>
    </location>
</feature>
<dbReference type="EMBL" id="JAAOAK010000301">
    <property type="protein sequence ID" value="KAF5675735.1"/>
    <property type="molecule type" value="Genomic_DNA"/>
</dbReference>
<keyword evidence="3" id="KW-1185">Reference proteome</keyword>
<evidence type="ECO:0000313" key="3">
    <source>
        <dbReference type="Proteomes" id="UP000562682"/>
    </source>
</evidence>
<dbReference type="Proteomes" id="UP000562682">
    <property type="component" value="Unassembled WGS sequence"/>
</dbReference>
<organism evidence="2 3">
    <name type="scientific">Fusarium denticulatum</name>
    <dbReference type="NCBI Taxonomy" id="48507"/>
    <lineage>
        <taxon>Eukaryota</taxon>
        <taxon>Fungi</taxon>
        <taxon>Dikarya</taxon>
        <taxon>Ascomycota</taxon>
        <taxon>Pezizomycotina</taxon>
        <taxon>Sordariomycetes</taxon>
        <taxon>Hypocreomycetidae</taxon>
        <taxon>Hypocreales</taxon>
        <taxon>Nectriaceae</taxon>
        <taxon>Fusarium</taxon>
        <taxon>Fusarium fujikuroi species complex</taxon>
    </lineage>
</organism>
<proteinExistence type="predicted"/>
<evidence type="ECO:0000256" key="1">
    <source>
        <dbReference type="SAM" id="MobiDB-lite"/>
    </source>
</evidence>
<dbReference type="AlphaFoldDB" id="A0A8H5TUG8"/>
<feature type="compositionally biased region" description="Basic residues" evidence="1">
    <location>
        <begin position="217"/>
        <end position="231"/>
    </location>
</feature>
<reference evidence="2 3" key="1">
    <citation type="submission" date="2020-05" db="EMBL/GenBank/DDBJ databases">
        <title>Identification and distribution of gene clusters putatively required for synthesis of sphingolipid metabolism inhibitors in phylogenetically diverse species of the filamentous fungus Fusarium.</title>
        <authorList>
            <person name="Kim H.-S."/>
            <person name="Busman M."/>
            <person name="Brown D.W."/>
            <person name="Divon H."/>
            <person name="Uhlig S."/>
            <person name="Proctor R.H."/>
        </authorList>
    </citation>
    <scope>NUCLEOTIDE SEQUENCE [LARGE SCALE GENOMIC DNA]</scope>
    <source>
        <strain evidence="2 3">NRRL 25311</strain>
    </source>
</reference>